<organism evidence="2 3">
    <name type="scientific">Aureispira anguillae</name>
    <dbReference type="NCBI Taxonomy" id="2864201"/>
    <lineage>
        <taxon>Bacteria</taxon>
        <taxon>Pseudomonadati</taxon>
        <taxon>Bacteroidota</taxon>
        <taxon>Saprospiria</taxon>
        <taxon>Saprospirales</taxon>
        <taxon>Saprospiraceae</taxon>
        <taxon>Aureispira</taxon>
    </lineage>
</organism>
<sequence>MAHQQLTLKDIALLIIPVLLGGCCLLLWWYELHQVVGWQGLNWIKQPLVVIYIITGLVVAAFLLPIIVELKVPVVWIVIYALLLYAISLGTYFTAKGIFYTLYTKGLMMGNQNVIAGSIWKLMGVVILWAMVYFIPIRHFHNSTDGMHIITIMVAIISVVPASLICIECLPLWSTQMAFIDAVKVGYPVFWAPIFLGLLSTAAVKEWI</sequence>
<keyword evidence="1" id="KW-0472">Membrane</keyword>
<name>A0A916DTM1_9BACT</name>
<feature type="transmembrane region" description="Helical" evidence="1">
    <location>
        <begin position="185"/>
        <end position="204"/>
    </location>
</feature>
<accession>A0A916DTM1</accession>
<evidence type="ECO:0000313" key="2">
    <source>
        <dbReference type="EMBL" id="BDS13359.1"/>
    </source>
</evidence>
<dbReference type="EMBL" id="AP026867">
    <property type="protein sequence ID" value="BDS13359.1"/>
    <property type="molecule type" value="Genomic_DNA"/>
</dbReference>
<feature type="transmembrane region" description="Helical" evidence="1">
    <location>
        <begin position="50"/>
        <end position="68"/>
    </location>
</feature>
<proteinExistence type="predicted"/>
<dbReference type="RefSeq" id="WP_264788639.1">
    <property type="nucleotide sequence ID" value="NZ_AP026867.1"/>
</dbReference>
<evidence type="ECO:0000313" key="3">
    <source>
        <dbReference type="Proteomes" id="UP001060919"/>
    </source>
</evidence>
<keyword evidence="1" id="KW-1133">Transmembrane helix</keyword>
<feature type="transmembrane region" description="Helical" evidence="1">
    <location>
        <begin position="75"/>
        <end position="95"/>
    </location>
</feature>
<dbReference type="KEGG" id="aup:AsAng_0040960"/>
<protein>
    <submittedName>
        <fullName evidence="2">Uncharacterized protein</fullName>
    </submittedName>
</protein>
<reference evidence="2" key="1">
    <citation type="submission" date="2022-09" db="EMBL/GenBank/DDBJ databases">
        <title>Aureispira anguillicida sp. nov., isolated from Leptocephalus of Japanese eel Anguilla japonica.</title>
        <authorList>
            <person name="Yuasa K."/>
            <person name="Mekata T."/>
            <person name="Ikunari K."/>
        </authorList>
    </citation>
    <scope>NUCLEOTIDE SEQUENCE</scope>
    <source>
        <strain evidence="2">EL160426</strain>
    </source>
</reference>
<evidence type="ECO:0000256" key="1">
    <source>
        <dbReference type="SAM" id="Phobius"/>
    </source>
</evidence>
<feature type="transmembrane region" description="Helical" evidence="1">
    <location>
        <begin position="149"/>
        <end position="173"/>
    </location>
</feature>
<dbReference type="AlphaFoldDB" id="A0A916DTM1"/>
<keyword evidence="1" id="KW-0812">Transmembrane</keyword>
<keyword evidence="3" id="KW-1185">Reference proteome</keyword>
<feature type="transmembrane region" description="Helical" evidence="1">
    <location>
        <begin position="115"/>
        <end position="137"/>
    </location>
</feature>
<dbReference type="Proteomes" id="UP001060919">
    <property type="component" value="Chromosome"/>
</dbReference>
<gene>
    <name evidence="2" type="ORF">AsAng_0040960</name>
</gene>
<feature type="transmembrane region" description="Helical" evidence="1">
    <location>
        <begin position="12"/>
        <end position="30"/>
    </location>
</feature>